<dbReference type="InterPro" id="IPR011990">
    <property type="entry name" value="TPR-like_helical_dom_sf"/>
</dbReference>
<feature type="chain" id="PRO_5047184944" description="TonB C-terminal domain-containing protein" evidence="2">
    <location>
        <begin position="20"/>
        <end position="668"/>
    </location>
</feature>
<dbReference type="Proteomes" id="UP001595615">
    <property type="component" value="Unassembled WGS sequence"/>
</dbReference>
<dbReference type="SUPFAM" id="SSF48452">
    <property type="entry name" value="TPR-like"/>
    <property type="match status" value="1"/>
</dbReference>
<feature type="signal peptide" evidence="2">
    <location>
        <begin position="1"/>
        <end position="19"/>
    </location>
</feature>
<gene>
    <name evidence="3" type="ORF">ACFOMD_00695</name>
</gene>
<organism evidence="3 4">
    <name type="scientific">Sphingoaurantiacus capsulatus</name>
    <dbReference type="NCBI Taxonomy" id="1771310"/>
    <lineage>
        <taxon>Bacteria</taxon>
        <taxon>Pseudomonadati</taxon>
        <taxon>Pseudomonadota</taxon>
        <taxon>Alphaproteobacteria</taxon>
        <taxon>Sphingomonadales</taxon>
        <taxon>Sphingosinicellaceae</taxon>
        <taxon>Sphingoaurantiacus</taxon>
    </lineage>
</organism>
<dbReference type="Gene3D" id="3.30.2420.10">
    <property type="entry name" value="TonB"/>
    <property type="match status" value="1"/>
</dbReference>
<feature type="repeat" description="TPR" evidence="1">
    <location>
        <begin position="65"/>
        <end position="98"/>
    </location>
</feature>
<evidence type="ECO:0000256" key="1">
    <source>
        <dbReference type="PROSITE-ProRule" id="PRU00339"/>
    </source>
</evidence>
<dbReference type="EMBL" id="JBHRXV010000001">
    <property type="protein sequence ID" value="MFC3711066.1"/>
    <property type="molecule type" value="Genomic_DNA"/>
</dbReference>
<keyword evidence="1" id="KW-0802">TPR repeat</keyword>
<dbReference type="PROSITE" id="PS50005">
    <property type="entry name" value="TPR"/>
    <property type="match status" value="1"/>
</dbReference>
<evidence type="ECO:0000256" key="2">
    <source>
        <dbReference type="SAM" id="SignalP"/>
    </source>
</evidence>
<evidence type="ECO:0008006" key="5">
    <source>
        <dbReference type="Google" id="ProtNLM"/>
    </source>
</evidence>
<keyword evidence="2" id="KW-0732">Signal</keyword>
<comment type="caution">
    <text evidence="3">The sequence shown here is derived from an EMBL/GenBank/DDBJ whole genome shotgun (WGS) entry which is preliminary data.</text>
</comment>
<evidence type="ECO:0000313" key="3">
    <source>
        <dbReference type="EMBL" id="MFC3711066.1"/>
    </source>
</evidence>
<dbReference type="RefSeq" id="WP_380855266.1">
    <property type="nucleotide sequence ID" value="NZ_JBHRXV010000001.1"/>
</dbReference>
<accession>A0ABV7X534</accession>
<proteinExistence type="predicted"/>
<name>A0ABV7X534_9SPHN</name>
<protein>
    <recommendedName>
        <fullName evidence="5">TonB C-terminal domain-containing protein</fullName>
    </recommendedName>
</protein>
<keyword evidence="4" id="KW-1185">Reference proteome</keyword>
<dbReference type="Gene3D" id="1.25.40.10">
    <property type="entry name" value="Tetratricopeptide repeat domain"/>
    <property type="match status" value="1"/>
</dbReference>
<dbReference type="SMART" id="SM00028">
    <property type="entry name" value="TPR"/>
    <property type="match status" value="3"/>
</dbReference>
<dbReference type="InterPro" id="IPR019734">
    <property type="entry name" value="TPR_rpt"/>
</dbReference>
<dbReference type="SUPFAM" id="SSF74653">
    <property type="entry name" value="TolA/TonB C-terminal domain"/>
    <property type="match status" value="1"/>
</dbReference>
<reference evidence="4" key="1">
    <citation type="journal article" date="2019" name="Int. J. Syst. Evol. Microbiol.">
        <title>The Global Catalogue of Microorganisms (GCM) 10K type strain sequencing project: providing services to taxonomists for standard genome sequencing and annotation.</title>
        <authorList>
            <consortium name="The Broad Institute Genomics Platform"/>
            <consortium name="The Broad Institute Genome Sequencing Center for Infectious Disease"/>
            <person name="Wu L."/>
            <person name="Ma J."/>
        </authorList>
    </citation>
    <scope>NUCLEOTIDE SEQUENCE [LARGE SCALE GENOMIC DNA]</scope>
    <source>
        <strain evidence="4">KCTC 42644</strain>
    </source>
</reference>
<sequence>MRIVTAAAAALLLAAPAGAATLQEDFNAAQALLEKGDAVNAANAFRSLLRRMPNAAADPSNRTVAVIRSGLGQALLLTGNTRAALTVFDQALPAMPDQTPDDRRALASVWQYVGRIHEVEIDTAKARAALQRSLALKAFPADHDVTLITQVALARVTMFDDPVLAARTLDEALPALHASLSSKSTSPRRDILGEVYALRGRVELNRGAFGPARDWYQKALDLAGGLSRRISVADTRIRSDMAIVHHLLGKNADVPRYLAYTGAARGKAEDIGYGADTPLPACGALTGIQPDDMAIVEFGIGADGRVVGVQPVYATRPAVADEFARAVSRWSWRADAAAALDPFWRAAVRIELRCSNAGSAPKLVESLRPTVGEWLKARQADFNVTGSDAEALPLLRRELDARVAKYGENSPQAFAILQALTENAAVGDDRLALLRRAAASAEAIGAPAAIQVRVQVPLAKWAAADGSLGSMRGAARPALIALIARLDSAGPEAAPAAAFARMELARTYERSRAKSADELYRQVVAMPPTSLPDGHPIRQTALLQLASNAAAAKRDDEAAQLAQATGLTPEQCALADVRPVRAGGRISTADFPMPALNWGLNGFVEVSYDIGTDGRPVNARTVMAYPPFAFSEATPAAVEKLRFQPFAAVGSKLGCVDRLQRMRFFGSP</sequence>
<evidence type="ECO:0000313" key="4">
    <source>
        <dbReference type="Proteomes" id="UP001595615"/>
    </source>
</evidence>